<sequence>MRKIIHTHSALGVPWTKDLRQHMEIVEGQREQRFGVEEETDAGEKNENTTTNVGSTEKDTAESVLHGVEEENINPGPLEPRDEKQDGEGDSEEQQLRHAPGGTWLQQAFFFALAKSG</sequence>
<proteinExistence type="predicted"/>
<gene>
    <name evidence="2" type="ORF">NDU88_007020</name>
</gene>
<feature type="region of interest" description="Disordered" evidence="1">
    <location>
        <begin position="29"/>
        <end position="103"/>
    </location>
</feature>
<organism evidence="2 3">
    <name type="scientific">Pleurodeles waltl</name>
    <name type="common">Iberian ribbed newt</name>
    <dbReference type="NCBI Taxonomy" id="8319"/>
    <lineage>
        <taxon>Eukaryota</taxon>
        <taxon>Metazoa</taxon>
        <taxon>Chordata</taxon>
        <taxon>Craniata</taxon>
        <taxon>Vertebrata</taxon>
        <taxon>Euteleostomi</taxon>
        <taxon>Amphibia</taxon>
        <taxon>Batrachia</taxon>
        <taxon>Caudata</taxon>
        <taxon>Salamandroidea</taxon>
        <taxon>Salamandridae</taxon>
        <taxon>Pleurodelinae</taxon>
        <taxon>Pleurodeles</taxon>
    </lineage>
</organism>
<evidence type="ECO:0000313" key="2">
    <source>
        <dbReference type="EMBL" id="KAJ1140671.1"/>
    </source>
</evidence>
<feature type="compositionally biased region" description="Basic and acidic residues" evidence="1">
    <location>
        <begin position="29"/>
        <end position="47"/>
    </location>
</feature>
<protein>
    <submittedName>
        <fullName evidence="2">Uncharacterized protein</fullName>
    </submittedName>
</protein>
<reference evidence="2" key="1">
    <citation type="journal article" date="2022" name="bioRxiv">
        <title>Sequencing and chromosome-scale assembly of the giantPleurodeles waltlgenome.</title>
        <authorList>
            <person name="Brown T."/>
            <person name="Elewa A."/>
            <person name="Iarovenko S."/>
            <person name="Subramanian E."/>
            <person name="Araus A.J."/>
            <person name="Petzold A."/>
            <person name="Susuki M."/>
            <person name="Suzuki K.-i.T."/>
            <person name="Hayashi T."/>
            <person name="Toyoda A."/>
            <person name="Oliveira C."/>
            <person name="Osipova E."/>
            <person name="Leigh N.D."/>
            <person name="Simon A."/>
            <person name="Yun M.H."/>
        </authorList>
    </citation>
    <scope>NUCLEOTIDE SEQUENCE</scope>
    <source>
        <strain evidence="2">20211129_DDA</strain>
        <tissue evidence="2">Liver</tissue>
    </source>
</reference>
<keyword evidence="3" id="KW-1185">Reference proteome</keyword>
<evidence type="ECO:0000256" key="1">
    <source>
        <dbReference type="SAM" id="MobiDB-lite"/>
    </source>
</evidence>
<accession>A0AAV7QJI7</accession>
<dbReference type="AlphaFoldDB" id="A0AAV7QJI7"/>
<dbReference type="Proteomes" id="UP001066276">
    <property type="component" value="Chromosome 6"/>
</dbReference>
<comment type="caution">
    <text evidence="2">The sequence shown here is derived from an EMBL/GenBank/DDBJ whole genome shotgun (WGS) entry which is preliminary data.</text>
</comment>
<evidence type="ECO:0000313" key="3">
    <source>
        <dbReference type="Proteomes" id="UP001066276"/>
    </source>
</evidence>
<name>A0AAV7QJI7_PLEWA</name>
<dbReference type="EMBL" id="JANPWB010000010">
    <property type="protein sequence ID" value="KAJ1140671.1"/>
    <property type="molecule type" value="Genomic_DNA"/>
</dbReference>